<comment type="similarity">
    <text evidence="2 4">Belongs to the SPP2 family.</text>
</comment>
<evidence type="ECO:0000256" key="2">
    <source>
        <dbReference type="ARBA" id="ARBA00008576"/>
    </source>
</evidence>
<dbReference type="GO" id="GO:0003676">
    <property type="term" value="F:nucleic acid binding"/>
    <property type="evidence" value="ECO:0007669"/>
    <property type="project" value="InterPro"/>
</dbReference>
<evidence type="ECO:0000256" key="1">
    <source>
        <dbReference type="ARBA" id="ARBA00004123"/>
    </source>
</evidence>
<dbReference type="EMBL" id="VIFY01000055">
    <property type="protein sequence ID" value="TQB72830.1"/>
    <property type="molecule type" value="Genomic_DNA"/>
</dbReference>
<evidence type="ECO:0000256" key="5">
    <source>
        <dbReference type="SAM" id="MobiDB-lite"/>
    </source>
</evidence>
<dbReference type="InterPro" id="IPR000467">
    <property type="entry name" value="G_patch_dom"/>
</dbReference>
<feature type="compositionally biased region" description="Basic and acidic residues" evidence="5">
    <location>
        <begin position="423"/>
        <end position="490"/>
    </location>
</feature>
<organism evidence="7 8">
    <name type="scientific">Monascus purpureus</name>
    <name type="common">Red mold</name>
    <name type="synonym">Monascus anka</name>
    <dbReference type="NCBI Taxonomy" id="5098"/>
    <lineage>
        <taxon>Eukaryota</taxon>
        <taxon>Fungi</taxon>
        <taxon>Dikarya</taxon>
        <taxon>Ascomycota</taxon>
        <taxon>Pezizomycotina</taxon>
        <taxon>Eurotiomycetes</taxon>
        <taxon>Eurotiomycetidae</taxon>
        <taxon>Eurotiales</taxon>
        <taxon>Aspergillaceae</taxon>
        <taxon>Monascus</taxon>
    </lineage>
</organism>
<name>A0A507QY20_MONPU</name>
<feature type="compositionally biased region" description="Polar residues" evidence="5">
    <location>
        <begin position="133"/>
        <end position="142"/>
    </location>
</feature>
<feature type="compositionally biased region" description="Polar residues" evidence="5">
    <location>
        <begin position="1"/>
        <end position="11"/>
    </location>
</feature>
<sequence length="490" mass="56411">MASFNLQSSTRAFEIPNRTLGRRPRQFRQDDESEEEESVPAHEEVTGFDSQTGNAITANSHDSKSKRELVIPVTSTNDWRNRPGVNIRRPRGKNLLPKEVQALREAEKSGKPIEGDETCGPSMSYGLSYASKPATQDTAENNGDQHVKEAEPLLPAPGEGQKVLTEDEIALQALVRESRGDAEHRTDLVIESAKPPVNRERDDYVAHYDETSSFRADIASRPDPATLDAYNEIPVEEFGAALLRGMGWKEGQAVGRGRYNSSAPSDRANQPRIPERRSGFLGIGAKELSGSKGAEAEIGAWGKAAMRKSSRKSGKDGEKSTGVYMPVLMRNKRTGEYITEEELAELQKEAKMKKKDEDDWRERRDRNLEKSGRDRDRDRDREYRRRDYENGRDDSDRHGRRRHGSSRRDRSISSSSWDSRRRRYDDGEADGRGDRYYRDRDRDKDRDRDRERSHRHRDEDYHSSRHSSSRYDRHRDSDRDRISRRRDDYR</sequence>
<dbReference type="PANTHER" id="PTHR15818:SF2">
    <property type="entry name" value="G-PATCH DOMAIN AND KOW MOTIFS-CONTAINING PROTEIN"/>
    <property type="match status" value="1"/>
</dbReference>
<dbReference type="InterPro" id="IPR026822">
    <property type="entry name" value="Spp2/MOS2_G-patch"/>
</dbReference>
<dbReference type="PANTHER" id="PTHR15818">
    <property type="entry name" value="G PATCH AND KOW-CONTAINING"/>
    <property type="match status" value="1"/>
</dbReference>
<feature type="region of interest" description="Disordered" evidence="5">
    <location>
        <begin position="254"/>
        <end position="490"/>
    </location>
</feature>
<keyword evidence="4" id="KW-0507">mRNA processing</keyword>
<keyword evidence="3 4" id="KW-0539">Nucleus</keyword>
<dbReference type="GO" id="GO:0000398">
    <property type="term" value="P:mRNA splicing, via spliceosome"/>
    <property type="evidence" value="ECO:0007669"/>
    <property type="project" value="UniProtKB-UniRule"/>
</dbReference>
<gene>
    <name evidence="7" type="primary">SPP2</name>
    <name evidence="7" type="ORF">MPDQ_006392</name>
</gene>
<protein>
    <recommendedName>
        <fullName evidence="4">Pre-mRNA-splicing factor</fullName>
    </recommendedName>
</protein>
<keyword evidence="4" id="KW-0747">Spliceosome</keyword>
<dbReference type="GO" id="GO:0005681">
    <property type="term" value="C:spliceosomal complex"/>
    <property type="evidence" value="ECO:0007669"/>
    <property type="project" value="UniProtKB-UniRule"/>
</dbReference>
<feature type="compositionally biased region" description="Polar residues" evidence="5">
    <location>
        <begin position="259"/>
        <end position="268"/>
    </location>
</feature>
<feature type="compositionally biased region" description="Polar residues" evidence="5">
    <location>
        <begin position="48"/>
        <end position="60"/>
    </location>
</feature>
<keyword evidence="8" id="KW-1185">Reference proteome</keyword>
<feature type="domain" description="G-patch" evidence="6">
    <location>
        <begin position="235"/>
        <end position="288"/>
    </location>
</feature>
<dbReference type="AlphaFoldDB" id="A0A507QY20"/>
<dbReference type="OrthoDB" id="5577072at2759"/>
<evidence type="ECO:0000313" key="7">
    <source>
        <dbReference type="EMBL" id="TQB72830.1"/>
    </source>
</evidence>
<evidence type="ECO:0000313" key="8">
    <source>
        <dbReference type="Proteomes" id="UP000319663"/>
    </source>
</evidence>
<feature type="compositionally biased region" description="Basic and acidic residues" evidence="5">
    <location>
        <begin position="345"/>
        <end position="397"/>
    </location>
</feature>
<dbReference type="STRING" id="5098.A0A507QY20"/>
<comment type="subcellular location">
    <subcellularLocation>
        <location evidence="1 4">Nucleus</location>
    </subcellularLocation>
</comment>
<feature type="compositionally biased region" description="Basic and acidic residues" evidence="5">
    <location>
        <begin position="101"/>
        <end position="114"/>
    </location>
</feature>
<accession>A0A507QY20</accession>
<proteinExistence type="inferred from homology"/>
<dbReference type="InterPro" id="IPR045166">
    <property type="entry name" value="Spp2-like"/>
</dbReference>
<reference evidence="7 8" key="1">
    <citation type="submission" date="2019-06" db="EMBL/GenBank/DDBJ databases">
        <title>Wine fermentation using esterase from Monascus purpureus.</title>
        <authorList>
            <person name="Geng C."/>
            <person name="Zhang Y."/>
        </authorList>
    </citation>
    <scope>NUCLEOTIDE SEQUENCE [LARGE SCALE GENOMIC DNA]</scope>
    <source>
        <strain evidence="7">HQ1</strain>
    </source>
</reference>
<dbReference type="Pfam" id="PF12656">
    <property type="entry name" value="G-patch_2"/>
    <property type="match status" value="1"/>
</dbReference>
<dbReference type="PROSITE" id="PS50174">
    <property type="entry name" value="G_PATCH"/>
    <property type="match status" value="1"/>
</dbReference>
<evidence type="ECO:0000259" key="6">
    <source>
        <dbReference type="PROSITE" id="PS50174"/>
    </source>
</evidence>
<feature type="region of interest" description="Disordered" evidence="5">
    <location>
        <begin position="1"/>
        <end position="144"/>
    </location>
</feature>
<keyword evidence="4" id="KW-0508">mRNA splicing</keyword>
<evidence type="ECO:0000256" key="3">
    <source>
        <dbReference type="ARBA" id="ARBA00023242"/>
    </source>
</evidence>
<dbReference type="Proteomes" id="UP000319663">
    <property type="component" value="Unassembled WGS sequence"/>
</dbReference>
<evidence type="ECO:0000256" key="4">
    <source>
        <dbReference type="RuleBase" id="RU369096"/>
    </source>
</evidence>
<comment type="function">
    <text evidence="4">Involved in spliceosome maturation and the first step of pre-mRNA splicing.</text>
</comment>
<comment type="caution">
    <text evidence="7">The sequence shown here is derived from an EMBL/GenBank/DDBJ whole genome shotgun (WGS) entry which is preliminary data.</text>
</comment>